<dbReference type="CDD" id="cd20335">
    <property type="entry name" value="BRcat_RBR"/>
    <property type="match status" value="1"/>
</dbReference>
<dbReference type="GO" id="GO:0003723">
    <property type="term" value="F:RNA binding"/>
    <property type="evidence" value="ECO:0007669"/>
    <property type="project" value="UniProtKB-UniRule"/>
</dbReference>
<dbReference type="AlphaFoldDB" id="A0A4Y7QB09"/>
<accession>A0A4Y7QB09</accession>
<dbReference type="PROSITE" id="PS51873">
    <property type="entry name" value="TRIAD"/>
    <property type="match status" value="1"/>
</dbReference>
<dbReference type="SMART" id="SM00184">
    <property type="entry name" value="RING"/>
    <property type="match status" value="1"/>
</dbReference>
<dbReference type="Gene3D" id="3.30.70.330">
    <property type="match status" value="1"/>
</dbReference>
<feature type="compositionally biased region" description="Low complexity" evidence="10">
    <location>
        <begin position="107"/>
        <end position="124"/>
    </location>
</feature>
<dbReference type="SMART" id="SM00360">
    <property type="entry name" value="RRM"/>
    <property type="match status" value="1"/>
</dbReference>
<dbReference type="CDD" id="cd00590">
    <property type="entry name" value="RRM_SF"/>
    <property type="match status" value="2"/>
</dbReference>
<dbReference type="GO" id="GO:0043161">
    <property type="term" value="P:proteasome-mediated ubiquitin-dependent protein catabolic process"/>
    <property type="evidence" value="ECO:0007669"/>
    <property type="project" value="TreeGrafter"/>
</dbReference>
<keyword evidence="7 9" id="KW-0862">Zinc</keyword>
<evidence type="ECO:0000259" key="14">
    <source>
        <dbReference type="PROSITE" id="PS51873"/>
    </source>
</evidence>
<proteinExistence type="predicted"/>
<evidence type="ECO:0000256" key="3">
    <source>
        <dbReference type="ARBA" id="ARBA00022723"/>
    </source>
</evidence>
<dbReference type="InterPro" id="IPR018957">
    <property type="entry name" value="Znf_C3HC4_RING-type"/>
</dbReference>
<dbReference type="SUPFAM" id="SSF54928">
    <property type="entry name" value="RNA-binding domain, RBD"/>
    <property type="match status" value="1"/>
</dbReference>
<dbReference type="SUPFAM" id="SSF57850">
    <property type="entry name" value="RING/U-box"/>
    <property type="match status" value="2"/>
</dbReference>
<keyword evidence="8" id="KW-0694">RNA-binding</keyword>
<dbReference type="InterPro" id="IPR051628">
    <property type="entry name" value="LUBAC_E3_Ligases"/>
</dbReference>
<evidence type="ECO:0000256" key="10">
    <source>
        <dbReference type="SAM" id="MobiDB-lite"/>
    </source>
</evidence>
<dbReference type="InterPro" id="IPR044066">
    <property type="entry name" value="TRIAD_supradom"/>
</dbReference>
<reference evidence="15 16" key="1">
    <citation type="submission" date="2018-06" db="EMBL/GenBank/DDBJ databases">
        <title>A transcriptomic atlas of mushroom development highlights an independent origin of complex multicellularity.</title>
        <authorList>
            <consortium name="DOE Joint Genome Institute"/>
            <person name="Krizsan K."/>
            <person name="Almasi E."/>
            <person name="Merenyi Z."/>
            <person name="Sahu N."/>
            <person name="Viragh M."/>
            <person name="Koszo T."/>
            <person name="Mondo S."/>
            <person name="Kiss B."/>
            <person name="Balint B."/>
            <person name="Kues U."/>
            <person name="Barry K."/>
            <person name="Hegedus J.C."/>
            <person name="Henrissat B."/>
            <person name="Johnson J."/>
            <person name="Lipzen A."/>
            <person name="Ohm R."/>
            <person name="Nagy I."/>
            <person name="Pangilinan J."/>
            <person name="Yan J."/>
            <person name="Xiong Y."/>
            <person name="Grigoriev I.V."/>
            <person name="Hibbett D.S."/>
            <person name="Nagy L.G."/>
        </authorList>
    </citation>
    <scope>NUCLEOTIDE SEQUENCE [LARGE SCALE GENOMIC DNA]</scope>
    <source>
        <strain evidence="15 16">SZMC22713</strain>
    </source>
</reference>
<dbReference type="VEuPathDB" id="FungiDB:BD410DRAFT_94217"/>
<feature type="zinc finger region" description="C3H1-type" evidence="9">
    <location>
        <begin position="1"/>
        <end position="24"/>
    </location>
</feature>
<evidence type="ECO:0000256" key="6">
    <source>
        <dbReference type="ARBA" id="ARBA00022786"/>
    </source>
</evidence>
<dbReference type="PANTHER" id="PTHR22770:SF13">
    <property type="entry name" value="RING-TYPE DOMAIN-CONTAINING PROTEIN"/>
    <property type="match status" value="1"/>
</dbReference>
<dbReference type="InterPro" id="IPR013087">
    <property type="entry name" value="Znf_C2H2_type"/>
</dbReference>
<dbReference type="Pfam" id="PF01485">
    <property type="entry name" value="IBR"/>
    <property type="match status" value="1"/>
</dbReference>
<dbReference type="GO" id="GO:0004842">
    <property type="term" value="F:ubiquitin-protein transferase activity"/>
    <property type="evidence" value="ECO:0007669"/>
    <property type="project" value="TreeGrafter"/>
</dbReference>
<dbReference type="Pfam" id="PF00097">
    <property type="entry name" value="zf-C3HC4"/>
    <property type="match status" value="1"/>
</dbReference>
<feature type="compositionally biased region" description="Polar residues" evidence="10">
    <location>
        <begin position="31"/>
        <end position="59"/>
    </location>
</feature>
<dbReference type="InterPro" id="IPR012677">
    <property type="entry name" value="Nucleotide-bd_a/b_plait_sf"/>
</dbReference>
<dbReference type="InterPro" id="IPR013083">
    <property type="entry name" value="Znf_RING/FYVE/PHD"/>
</dbReference>
<evidence type="ECO:0000256" key="9">
    <source>
        <dbReference type="PROSITE-ProRule" id="PRU00723"/>
    </source>
</evidence>
<dbReference type="PROSITE" id="PS50103">
    <property type="entry name" value="ZF_C3H1"/>
    <property type="match status" value="1"/>
</dbReference>
<evidence type="ECO:0000256" key="5">
    <source>
        <dbReference type="ARBA" id="ARBA00022771"/>
    </source>
</evidence>
<dbReference type="Pfam" id="PF00076">
    <property type="entry name" value="RRM_1"/>
    <property type="match status" value="1"/>
</dbReference>
<dbReference type="OrthoDB" id="10009520at2759"/>
<dbReference type="GO" id="GO:0008270">
    <property type="term" value="F:zinc ion binding"/>
    <property type="evidence" value="ECO:0007669"/>
    <property type="project" value="UniProtKB-KW"/>
</dbReference>
<dbReference type="Gene3D" id="3.30.40.10">
    <property type="entry name" value="Zinc/RING finger domain, C3HC4 (zinc finger)"/>
    <property type="match status" value="1"/>
</dbReference>
<keyword evidence="6" id="KW-0833">Ubl conjugation pathway</keyword>
<feature type="region of interest" description="Disordered" evidence="10">
    <location>
        <begin position="31"/>
        <end position="124"/>
    </location>
</feature>
<feature type="domain" description="C3H1-type" evidence="13">
    <location>
        <begin position="1"/>
        <end position="24"/>
    </location>
</feature>
<feature type="domain" description="RING-type" evidence="11">
    <location>
        <begin position="651"/>
        <end position="692"/>
    </location>
</feature>
<dbReference type="InterPro" id="IPR001841">
    <property type="entry name" value="Znf_RING"/>
</dbReference>
<keyword evidence="4" id="KW-0677">Repeat</keyword>
<name>A0A4Y7QB09_9AGAM</name>
<gene>
    <name evidence="15" type="ORF">BD410DRAFT_94217</name>
</gene>
<feature type="compositionally biased region" description="Polar residues" evidence="10">
    <location>
        <begin position="67"/>
        <end position="92"/>
    </location>
</feature>
<dbReference type="InterPro" id="IPR000504">
    <property type="entry name" value="RRM_dom"/>
</dbReference>
<dbReference type="GO" id="GO:0097039">
    <property type="term" value="P:protein linear polyubiquitination"/>
    <property type="evidence" value="ECO:0007669"/>
    <property type="project" value="TreeGrafter"/>
</dbReference>
<keyword evidence="3 9" id="KW-0479">Metal-binding</keyword>
<evidence type="ECO:0000256" key="2">
    <source>
        <dbReference type="ARBA" id="ARBA00022679"/>
    </source>
</evidence>
<sequence>MQVCPDWLHGECIWENCVYLHERPSLVTVGENESTTPQVSNVRHSTTPAASGNTTSAVRQNRKPQVVESQIMNRQSSNVNQSRPSASVSTIKTAPAAHEAPLVPPGLLRSPSDSSASSSSAPLVPPGLLARPPVYCPPAPLEAPTKPRETLIITVLTSTRVTLGPGLEVLDVRTGFESSWILLGNLPPDVTERDIRSVAECYGEVHKIGLPGDDRRKRAKSIAAKIEFATPDEAAEAVENLHGVDVFSRTIIARLALFNERSKTGELRNCSVRIEFPAPGKIAYAGYATEGEAEWAIAALHKTTIRDQTISAAFYEGPHKLGPFMVKFEGLPADMDTQELQSYGIAEGCMLGHAAYQSLDEVLTKIRSILEDFGDLVSFELHSRIPRNGKIRAWARFVDPQSAEAAQRNFNGRKPSFLDNERVYLTQVHTVSYSISQELYVSLASDLDSFQRFTFLQSRVTLSIFDLHSRDSGSRVKIRMSGRGEDAIRRYKPLLEKMLNGEKLELDGVVVWDTFFTTPAGIAFIHAVSRVSKAYVRIDDRRDSITMYGSTAARQEARRRIIDHVYVLRARHSYSLQLSGRLISQLLTTHLTLLHEEIGSDNVVVDITKLRLIIRGNQKTFEHALRILARNAELGDEGQTDARLRQSTVDCPICFNEVVIPVTLECGHQACRTCMVRYIKSAADLQTFPLTCLGNDATCGKPVSLWTIRELLSKSDFKNLVDASFRQYVQARPREFRYCPSADCPQVYRGARGKVLQCPSCLVRICSTCNKEDHGGTKCKRPYEDDEELFQKWRNAHDVKSCPGCEAPIEKNEGCNHLTCSQCHTHICWVCLKTFARGFGIYEHMKVSHGGIGLED</sequence>
<evidence type="ECO:0000313" key="16">
    <source>
        <dbReference type="Proteomes" id="UP000294933"/>
    </source>
</evidence>
<dbReference type="CDD" id="cd22585">
    <property type="entry name" value="Rcat_RBR_DEAH12-like"/>
    <property type="match status" value="1"/>
</dbReference>
<feature type="domain" description="RING-type" evidence="14">
    <location>
        <begin position="647"/>
        <end position="855"/>
    </location>
</feature>
<organism evidence="15 16">
    <name type="scientific">Rickenella mellea</name>
    <dbReference type="NCBI Taxonomy" id="50990"/>
    <lineage>
        <taxon>Eukaryota</taxon>
        <taxon>Fungi</taxon>
        <taxon>Dikarya</taxon>
        <taxon>Basidiomycota</taxon>
        <taxon>Agaricomycotina</taxon>
        <taxon>Agaricomycetes</taxon>
        <taxon>Hymenochaetales</taxon>
        <taxon>Rickenellaceae</taxon>
        <taxon>Rickenella</taxon>
    </lineage>
</organism>
<dbReference type="Gene3D" id="1.20.120.1750">
    <property type="match status" value="1"/>
</dbReference>
<evidence type="ECO:0000259" key="11">
    <source>
        <dbReference type="PROSITE" id="PS50089"/>
    </source>
</evidence>
<dbReference type="EMBL" id="ML170166">
    <property type="protein sequence ID" value="TDL24556.1"/>
    <property type="molecule type" value="Genomic_DNA"/>
</dbReference>
<dbReference type="SMART" id="SM00647">
    <property type="entry name" value="IBR"/>
    <property type="match status" value="2"/>
</dbReference>
<feature type="domain" description="RRM" evidence="12">
    <location>
        <begin position="179"/>
        <end position="258"/>
    </location>
</feature>
<dbReference type="PROSITE" id="PS50102">
    <property type="entry name" value="RRM"/>
    <property type="match status" value="1"/>
</dbReference>
<keyword evidence="5 9" id="KW-0863">Zinc-finger</keyword>
<dbReference type="Pfam" id="PF22191">
    <property type="entry name" value="IBR_1"/>
    <property type="match status" value="1"/>
</dbReference>
<keyword evidence="2" id="KW-0808">Transferase</keyword>
<dbReference type="PROSITE" id="PS50089">
    <property type="entry name" value="ZF_RING_2"/>
    <property type="match status" value="1"/>
</dbReference>
<evidence type="ECO:0000256" key="8">
    <source>
        <dbReference type="PROSITE-ProRule" id="PRU00176"/>
    </source>
</evidence>
<evidence type="ECO:0000256" key="4">
    <source>
        <dbReference type="ARBA" id="ARBA00022737"/>
    </source>
</evidence>
<dbReference type="PANTHER" id="PTHR22770">
    <property type="entry name" value="UBIQUITIN CONJUGATING ENZYME 7 INTERACTING PROTEIN-RELATED"/>
    <property type="match status" value="1"/>
</dbReference>
<dbReference type="InterPro" id="IPR035979">
    <property type="entry name" value="RBD_domain_sf"/>
</dbReference>
<dbReference type="STRING" id="50990.A0A4Y7QB09"/>
<evidence type="ECO:0000259" key="12">
    <source>
        <dbReference type="PROSITE" id="PS50102"/>
    </source>
</evidence>
<evidence type="ECO:0000259" key="13">
    <source>
        <dbReference type="PROSITE" id="PS50103"/>
    </source>
</evidence>
<evidence type="ECO:0000313" key="15">
    <source>
        <dbReference type="EMBL" id="TDL24556.1"/>
    </source>
</evidence>
<dbReference type="Proteomes" id="UP000294933">
    <property type="component" value="Unassembled WGS sequence"/>
</dbReference>
<dbReference type="PROSITE" id="PS00028">
    <property type="entry name" value="ZINC_FINGER_C2H2_1"/>
    <property type="match status" value="1"/>
</dbReference>
<evidence type="ECO:0000256" key="7">
    <source>
        <dbReference type="ARBA" id="ARBA00022833"/>
    </source>
</evidence>
<dbReference type="InterPro" id="IPR000571">
    <property type="entry name" value="Znf_CCCH"/>
</dbReference>
<comment type="pathway">
    <text evidence="1">Protein modification; protein ubiquitination.</text>
</comment>
<dbReference type="InterPro" id="IPR002867">
    <property type="entry name" value="IBR_dom"/>
</dbReference>
<protein>
    <submittedName>
        <fullName evidence="15">Uncharacterized protein</fullName>
    </submittedName>
</protein>
<dbReference type="GO" id="GO:0000151">
    <property type="term" value="C:ubiquitin ligase complex"/>
    <property type="evidence" value="ECO:0007669"/>
    <property type="project" value="TreeGrafter"/>
</dbReference>
<evidence type="ECO:0000256" key="1">
    <source>
        <dbReference type="ARBA" id="ARBA00004906"/>
    </source>
</evidence>
<keyword evidence="16" id="KW-1185">Reference proteome</keyword>
<dbReference type="GO" id="GO:0043130">
    <property type="term" value="F:ubiquitin binding"/>
    <property type="evidence" value="ECO:0007669"/>
    <property type="project" value="TreeGrafter"/>
</dbReference>